<dbReference type="GO" id="GO:0016020">
    <property type="term" value="C:membrane"/>
    <property type="evidence" value="ECO:0007669"/>
    <property type="project" value="UniProtKB-SubCell"/>
</dbReference>
<evidence type="ECO:0000256" key="1">
    <source>
        <dbReference type="ARBA" id="ARBA00004141"/>
    </source>
</evidence>
<sequence length="203" mass="22911">MYRFEFNTRPDFQTGYPALKLYTFQEAVSLKKCENPEQIVRESYCPTNRNAMNISITSAKCLIQIITAMLIILFFYTSAVKLLDMDEFHRQLANQTLPVLTVAPLLWLIPISELLVSVLLVFSSTRTIGLYGSAILMLIFTGYVGLVLMNVFGRVPCSCSNLIRNMGFKTHFFFNLFFLTLSVVGIYMSNSQRKGGPVAASDL</sequence>
<feature type="domain" description="Methylamine utilisation protein MauE" evidence="6">
    <location>
        <begin position="61"/>
        <end position="187"/>
    </location>
</feature>
<dbReference type="EMBL" id="CAJRAF010000002">
    <property type="protein sequence ID" value="CAG5013000.1"/>
    <property type="molecule type" value="Genomic_DNA"/>
</dbReference>
<feature type="transmembrane region" description="Helical" evidence="5">
    <location>
        <begin position="99"/>
        <end position="122"/>
    </location>
</feature>
<evidence type="ECO:0000313" key="8">
    <source>
        <dbReference type="Proteomes" id="UP000680038"/>
    </source>
</evidence>
<dbReference type="GO" id="GO:0030416">
    <property type="term" value="P:methylamine metabolic process"/>
    <property type="evidence" value="ECO:0007669"/>
    <property type="project" value="InterPro"/>
</dbReference>
<organism evidence="7 8">
    <name type="scientific">Dyadobacter helix</name>
    <dbReference type="NCBI Taxonomy" id="2822344"/>
    <lineage>
        <taxon>Bacteria</taxon>
        <taxon>Pseudomonadati</taxon>
        <taxon>Bacteroidota</taxon>
        <taxon>Cytophagia</taxon>
        <taxon>Cytophagales</taxon>
        <taxon>Spirosomataceae</taxon>
        <taxon>Dyadobacter</taxon>
    </lineage>
</organism>
<evidence type="ECO:0000259" key="6">
    <source>
        <dbReference type="Pfam" id="PF07291"/>
    </source>
</evidence>
<accession>A0A916N8B3</accession>
<feature type="transmembrane region" description="Helical" evidence="5">
    <location>
        <begin position="61"/>
        <end position="79"/>
    </location>
</feature>
<keyword evidence="3 5" id="KW-1133">Transmembrane helix</keyword>
<dbReference type="AlphaFoldDB" id="A0A916N8B3"/>
<evidence type="ECO:0000256" key="3">
    <source>
        <dbReference type="ARBA" id="ARBA00022989"/>
    </source>
</evidence>
<dbReference type="InterPro" id="IPR009908">
    <property type="entry name" value="Methylamine_util_MauE"/>
</dbReference>
<keyword evidence="8" id="KW-1185">Reference proteome</keyword>
<evidence type="ECO:0000313" key="7">
    <source>
        <dbReference type="EMBL" id="CAG5013000.1"/>
    </source>
</evidence>
<keyword evidence="4 5" id="KW-0472">Membrane</keyword>
<name>A0A916N8B3_9BACT</name>
<gene>
    <name evidence="7" type="ORF">DYBT9275_05312</name>
</gene>
<dbReference type="Pfam" id="PF07291">
    <property type="entry name" value="MauE"/>
    <property type="match status" value="1"/>
</dbReference>
<dbReference type="Proteomes" id="UP000680038">
    <property type="component" value="Unassembled WGS sequence"/>
</dbReference>
<evidence type="ECO:0000256" key="2">
    <source>
        <dbReference type="ARBA" id="ARBA00022692"/>
    </source>
</evidence>
<feature type="transmembrane region" description="Helical" evidence="5">
    <location>
        <begin position="172"/>
        <end position="189"/>
    </location>
</feature>
<evidence type="ECO:0000256" key="5">
    <source>
        <dbReference type="SAM" id="Phobius"/>
    </source>
</evidence>
<protein>
    <recommendedName>
        <fullName evidence="6">Methylamine utilisation protein MauE domain-containing protein</fullName>
    </recommendedName>
</protein>
<keyword evidence="2 5" id="KW-0812">Transmembrane</keyword>
<comment type="subcellular location">
    <subcellularLocation>
        <location evidence="1">Membrane</location>
        <topology evidence="1">Multi-pass membrane protein</topology>
    </subcellularLocation>
</comment>
<reference evidence="7" key="1">
    <citation type="submission" date="2021-04" db="EMBL/GenBank/DDBJ databases">
        <authorList>
            <person name="Rodrigo-Torres L."/>
            <person name="Arahal R. D."/>
            <person name="Lucena T."/>
        </authorList>
    </citation>
    <scope>NUCLEOTIDE SEQUENCE</scope>
    <source>
        <strain evidence="7">CECT 9275</strain>
    </source>
</reference>
<evidence type="ECO:0000256" key="4">
    <source>
        <dbReference type="ARBA" id="ARBA00023136"/>
    </source>
</evidence>
<comment type="caution">
    <text evidence="7">The sequence shown here is derived from an EMBL/GenBank/DDBJ whole genome shotgun (WGS) entry which is preliminary data.</text>
</comment>
<proteinExistence type="predicted"/>
<feature type="transmembrane region" description="Helical" evidence="5">
    <location>
        <begin position="129"/>
        <end position="152"/>
    </location>
</feature>
<dbReference type="RefSeq" id="WP_229252958.1">
    <property type="nucleotide sequence ID" value="NZ_CAJRAF010000002.1"/>
</dbReference>